<organism evidence="7 8">
    <name type="scientific">Periconia digitata</name>
    <dbReference type="NCBI Taxonomy" id="1303443"/>
    <lineage>
        <taxon>Eukaryota</taxon>
        <taxon>Fungi</taxon>
        <taxon>Dikarya</taxon>
        <taxon>Ascomycota</taxon>
        <taxon>Pezizomycotina</taxon>
        <taxon>Dothideomycetes</taxon>
        <taxon>Pleosporomycetidae</taxon>
        <taxon>Pleosporales</taxon>
        <taxon>Massarineae</taxon>
        <taxon>Periconiaceae</taxon>
        <taxon>Periconia</taxon>
    </lineage>
</organism>
<sequence>MSSFTEPEISLDQLSTHSSLSSLWIAVHGNVYDLTSFVSDHPGGIEALHSVGGTDGTEAYESAGHSELNTKKLQQFLIGKLQGAHPSLSVSFSASVIMTKGKIKNTASSPKSSKVLFRLGMIEYVLALVCLVWLHHIFLAPVFEAAGENKEERDGGSSVGVSAVSAFAIGTTVASLVGLAITIGMWGIPICSNWRRRFSERFHGCCTSGCYIFIISRITRQMDVKKQ</sequence>
<dbReference type="PROSITE" id="PS00191">
    <property type="entry name" value="CYTOCHROME_B5_1"/>
    <property type="match status" value="1"/>
</dbReference>
<dbReference type="Proteomes" id="UP001152607">
    <property type="component" value="Unassembled WGS sequence"/>
</dbReference>
<comment type="caution">
    <text evidence="7">The sequence shown here is derived from an EMBL/GenBank/DDBJ whole genome shotgun (WGS) entry which is preliminary data.</text>
</comment>
<keyword evidence="3 5" id="KW-0408">Iron</keyword>
<dbReference type="GO" id="GO:0016020">
    <property type="term" value="C:membrane"/>
    <property type="evidence" value="ECO:0007669"/>
    <property type="project" value="TreeGrafter"/>
</dbReference>
<dbReference type="EMBL" id="CAOQHR010000010">
    <property type="protein sequence ID" value="CAI6340148.1"/>
    <property type="molecule type" value="Genomic_DNA"/>
</dbReference>
<gene>
    <name evidence="7" type="ORF">PDIGIT_LOCUS13319</name>
</gene>
<name>A0A9W4UNT9_9PLEO</name>
<accession>A0A9W4UNT9</accession>
<dbReference type="SUPFAM" id="SSF55856">
    <property type="entry name" value="Cytochrome b5-like heme/steroid binding domain"/>
    <property type="match status" value="1"/>
</dbReference>
<evidence type="ECO:0000256" key="1">
    <source>
        <dbReference type="ARBA" id="ARBA00022617"/>
    </source>
</evidence>
<dbReference type="GO" id="GO:0020037">
    <property type="term" value="F:heme binding"/>
    <property type="evidence" value="ECO:0007669"/>
    <property type="project" value="UniProtKB-UniRule"/>
</dbReference>
<dbReference type="PROSITE" id="PS50255">
    <property type="entry name" value="CYTOCHROME_B5_2"/>
    <property type="match status" value="1"/>
</dbReference>
<keyword evidence="5" id="KW-1133">Transmembrane helix</keyword>
<keyword evidence="5" id="KW-0812">Transmembrane</keyword>
<dbReference type="GO" id="GO:0046872">
    <property type="term" value="F:metal ion binding"/>
    <property type="evidence" value="ECO:0007669"/>
    <property type="project" value="UniProtKB-UniRule"/>
</dbReference>
<evidence type="ECO:0000313" key="8">
    <source>
        <dbReference type="Proteomes" id="UP001152607"/>
    </source>
</evidence>
<feature type="transmembrane region" description="Helical" evidence="5">
    <location>
        <begin position="121"/>
        <end position="143"/>
    </location>
</feature>
<dbReference type="InterPro" id="IPR001199">
    <property type="entry name" value="Cyt_B5-like_heme/steroid-bd"/>
</dbReference>
<evidence type="ECO:0000313" key="7">
    <source>
        <dbReference type="EMBL" id="CAI6340148.1"/>
    </source>
</evidence>
<evidence type="ECO:0000256" key="2">
    <source>
        <dbReference type="ARBA" id="ARBA00022723"/>
    </source>
</evidence>
<feature type="transmembrane region" description="Helical" evidence="5">
    <location>
        <begin position="163"/>
        <end position="188"/>
    </location>
</feature>
<dbReference type="SMART" id="SM01117">
    <property type="entry name" value="Cyt-b5"/>
    <property type="match status" value="1"/>
</dbReference>
<comment type="similarity">
    <text evidence="4 5">Belongs to the cytochrome b5 family.</text>
</comment>
<dbReference type="OrthoDB" id="260519at2759"/>
<evidence type="ECO:0000256" key="5">
    <source>
        <dbReference type="RuleBase" id="RU362121"/>
    </source>
</evidence>
<proteinExistence type="inferred from homology"/>
<dbReference type="PRINTS" id="PR00363">
    <property type="entry name" value="CYTOCHROMEB5"/>
</dbReference>
<reference evidence="7" key="1">
    <citation type="submission" date="2023-01" db="EMBL/GenBank/DDBJ databases">
        <authorList>
            <person name="Van Ghelder C."/>
            <person name="Rancurel C."/>
        </authorList>
    </citation>
    <scope>NUCLEOTIDE SEQUENCE</scope>
    <source>
        <strain evidence="7">CNCM I-4278</strain>
    </source>
</reference>
<keyword evidence="8" id="KW-1185">Reference proteome</keyword>
<protein>
    <recommendedName>
        <fullName evidence="6">Cytochrome b5 heme-binding domain-containing protein</fullName>
    </recommendedName>
</protein>
<dbReference type="InterPro" id="IPR018506">
    <property type="entry name" value="Cyt_B5_heme-BS"/>
</dbReference>
<comment type="caution">
    <text evidence="5">Lacks conserved residue(s) required for the propagation of feature annotation.</text>
</comment>
<evidence type="ECO:0000259" key="6">
    <source>
        <dbReference type="PROSITE" id="PS50255"/>
    </source>
</evidence>
<keyword evidence="2 5" id="KW-0479">Metal-binding</keyword>
<dbReference type="InterPro" id="IPR036400">
    <property type="entry name" value="Cyt_B5-like_heme/steroid_sf"/>
</dbReference>
<dbReference type="AlphaFoldDB" id="A0A9W4UNT9"/>
<dbReference type="PANTHER" id="PTHR19359">
    <property type="entry name" value="CYTOCHROME B5"/>
    <property type="match status" value="1"/>
</dbReference>
<dbReference type="Pfam" id="PF00173">
    <property type="entry name" value="Cyt-b5"/>
    <property type="match status" value="1"/>
</dbReference>
<keyword evidence="1 5" id="KW-0349">Heme</keyword>
<evidence type="ECO:0000256" key="4">
    <source>
        <dbReference type="ARBA" id="ARBA00038168"/>
    </source>
</evidence>
<keyword evidence="5" id="KW-0472">Membrane</keyword>
<dbReference type="Gene3D" id="3.10.120.10">
    <property type="entry name" value="Cytochrome b5-like heme/steroid binding domain"/>
    <property type="match status" value="1"/>
</dbReference>
<evidence type="ECO:0000256" key="3">
    <source>
        <dbReference type="ARBA" id="ARBA00023004"/>
    </source>
</evidence>
<dbReference type="InterPro" id="IPR050668">
    <property type="entry name" value="Cytochrome_b5"/>
</dbReference>
<feature type="domain" description="Cytochrome b5 heme-binding" evidence="6">
    <location>
        <begin position="6"/>
        <end position="82"/>
    </location>
</feature>